<dbReference type="EMBL" id="OU015569">
    <property type="protein sequence ID" value="CAG5098914.1"/>
    <property type="molecule type" value="Genomic_DNA"/>
</dbReference>
<sequence>MDLLGSIIGKMDSGPPRPKPTAAQLRARKMQEAQQKEEEKRREHYSNKIRRKMETIRKYVDEEQKRLAESEDPEVCERIEPLIKYNFHPMDAVWRKIVADIAEEFDLVAVALGPRDARYNCICNRHPTNVELRDMKGIAANCQQPADNKKANSESISLSQEISLYAQEREKDAAIENSEEPPGWSSSSESSQSQSSSGSHFSSSGLQSSSRSSQSTQELPDQESSPRKIGHTAKSRIKPGAKFSSYSAKISNIVGRDLEAKKIASEGRSFGLVSASLKRDHRTIEETQREMMRIKKSKN</sequence>
<accession>A0ABN7SK13</accession>
<organism evidence="2 3">
    <name type="scientific">Oikopleura dioica</name>
    <name type="common">Tunicate</name>
    <dbReference type="NCBI Taxonomy" id="34765"/>
    <lineage>
        <taxon>Eukaryota</taxon>
        <taxon>Metazoa</taxon>
        <taxon>Chordata</taxon>
        <taxon>Tunicata</taxon>
        <taxon>Appendicularia</taxon>
        <taxon>Copelata</taxon>
        <taxon>Oikopleuridae</taxon>
        <taxon>Oikopleura</taxon>
    </lineage>
</organism>
<dbReference type="InterPro" id="IPR017330">
    <property type="entry name" value="SPAG7"/>
</dbReference>
<feature type="compositionally biased region" description="Basic and acidic residues" evidence="1">
    <location>
        <begin position="29"/>
        <end position="48"/>
    </location>
</feature>
<evidence type="ECO:0000256" key="1">
    <source>
        <dbReference type="SAM" id="MobiDB-lite"/>
    </source>
</evidence>
<gene>
    <name evidence="2" type="ORF">OKIOD_LOCUS7644</name>
</gene>
<evidence type="ECO:0000313" key="3">
    <source>
        <dbReference type="Proteomes" id="UP001158576"/>
    </source>
</evidence>
<dbReference type="InterPro" id="IPR036867">
    <property type="entry name" value="R3H_dom_sf"/>
</dbReference>
<dbReference type="PANTHER" id="PTHR13498">
    <property type="entry name" value="SPERM ASSOCIATED ANTIGEN 7"/>
    <property type="match status" value="1"/>
</dbReference>
<protein>
    <submittedName>
        <fullName evidence="2">Oidioi.mRNA.OKI2018_I69.XSR.g16086.t1.cds</fullName>
    </submittedName>
</protein>
<dbReference type="Proteomes" id="UP001158576">
    <property type="component" value="Chromosome XSR"/>
</dbReference>
<reference evidence="2 3" key="1">
    <citation type="submission" date="2021-04" db="EMBL/GenBank/DDBJ databases">
        <authorList>
            <person name="Bliznina A."/>
        </authorList>
    </citation>
    <scope>NUCLEOTIDE SEQUENCE [LARGE SCALE GENOMIC DNA]</scope>
</reference>
<feature type="compositionally biased region" description="Basic residues" evidence="1">
    <location>
        <begin position="228"/>
        <end position="239"/>
    </location>
</feature>
<evidence type="ECO:0000313" key="2">
    <source>
        <dbReference type="EMBL" id="CAG5098914.1"/>
    </source>
</evidence>
<feature type="region of interest" description="Disordered" evidence="1">
    <location>
        <begin position="171"/>
        <end position="242"/>
    </location>
</feature>
<dbReference type="Gene3D" id="3.30.1370.50">
    <property type="entry name" value="R3H-like domain"/>
    <property type="match status" value="1"/>
</dbReference>
<proteinExistence type="predicted"/>
<keyword evidence="3" id="KW-1185">Reference proteome</keyword>
<feature type="region of interest" description="Disordered" evidence="1">
    <location>
        <begin position="1"/>
        <end position="48"/>
    </location>
</feature>
<feature type="compositionally biased region" description="Low complexity" evidence="1">
    <location>
        <begin position="185"/>
        <end position="215"/>
    </location>
</feature>
<name>A0ABN7SK13_OIKDI</name>
<dbReference type="PANTHER" id="PTHR13498:SF3">
    <property type="entry name" value="SPERM-ASSOCIATED ANTIGEN 7"/>
    <property type="match status" value="1"/>
</dbReference>